<comment type="function">
    <text evidence="2">Catalyzes the formation of N(7)-methylguanine at position 46 (m7G46) in tRNA.</text>
</comment>
<dbReference type="InterPro" id="IPR029063">
    <property type="entry name" value="SAM-dependent_MTases_sf"/>
</dbReference>
<evidence type="ECO:0000256" key="5">
    <source>
        <dbReference type="ARBA" id="ARBA00022679"/>
    </source>
</evidence>
<dbReference type="Proteomes" id="UP000219285">
    <property type="component" value="Chromosome"/>
</dbReference>
<name>A0A6M4ME12_9ALTE</name>
<dbReference type="GO" id="GO:0008176">
    <property type="term" value="F:tRNA (guanine(46)-N7)-methyltransferase activity"/>
    <property type="evidence" value="ECO:0007669"/>
    <property type="project" value="UniProtKB-EC"/>
</dbReference>
<evidence type="ECO:0000313" key="8">
    <source>
        <dbReference type="EMBL" id="QJR81431.1"/>
    </source>
</evidence>
<evidence type="ECO:0000256" key="4">
    <source>
        <dbReference type="ARBA" id="ARBA00022603"/>
    </source>
</evidence>
<dbReference type="InterPro" id="IPR003358">
    <property type="entry name" value="tRNA_(Gua-N-7)_MeTrfase_Trmb"/>
</dbReference>
<sequence>MKEATGNSRDVSTNQTGVHEKLDALVARYQQNKNQRPVSEHTLSAFNDAVAWLGDWTGDIILDSCCGVGESTATIARQYPECKVIGLDKSAARVDKHEHYRKATDNYRVIRADVNDFWRLASKAQWPIKKHYLLYPNPYPKSAQVQKRWHASAAMVDMMALTPHIEVRSNWLIYLLEFAQAAKHYGLITHLTEVTTAQPITPFERKYRASGQVCWQLACEPEEAQE</sequence>
<dbReference type="PANTHER" id="PTHR23417">
    <property type="entry name" value="3-DEOXY-D-MANNO-OCTULOSONIC-ACID TRANSFERASE/TRNA GUANINE-N 7 - -METHYLTRANSFERASE"/>
    <property type="match status" value="1"/>
</dbReference>
<keyword evidence="9" id="KW-1185">Reference proteome</keyword>
<evidence type="ECO:0000256" key="6">
    <source>
        <dbReference type="ARBA" id="ARBA00022691"/>
    </source>
</evidence>
<reference evidence="8 9" key="2">
    <citation type="submission" date="2020-04" db="EMBL/GenBank/DDBJ databases">
        <title>Complete genome sequence of Alteromonas pelagimontana 5.12T.</title>
        <authorList>
            <person name="Sinha R.K."/>
            <person name="Krishnan K.P."/>
            <person name="Kurian J.P."/>
        </authorList>
    </citation>
    <scope>NUCLEOTIDE SEQUENCE [LARGE SCALE GENOMIC DNA]</scope>
    <source>
        <strain evidence="8 9">5.12</strain>
    </source>
</reference>
<proteinExistence type="predicted"/>
<evidence type="ECO:0000256" key="1">
    <source>
        <dbReference type="ARBA" id="ARBA00000142"/>
    </source>
</evidence>
<keyword evidence="4 8" id="KW-0489">Methyltransferase</keyword>
<organism evidence="8 9">
    <name type="scientific">Alteromonas pelagimontana</name>
    <dbReference type="NCBI Taxonomy" id="1858656"/>
    <lineage>
        <taxon>Bacteria</taxon>
        <taxon>Pseudomonadati</taxon>
        <taxon>Pseudomonadota</taxon>
        <taxon>Gammaproteobacteria</taxon>
        <taxon>Alteromonadales</taxon>
        <taxon>Alteromonadaceae</taxon>
        <taxon>Alteromonas/Salinimonas group</taxon>
        <taxon>Alteromonas</taxon>
    </lineage>
</organism>
<keyword evidence="6" id="KW-0949">S-adenosyl-L-methionine</keyword>
<dbReference type="PANTHER" id="PTHR23417:SF14">
    <property type="entry name" value="PENTACOTRIPEPTIDE-REPEAT REGION OF PRORP DOMAIN-CONTAINING PROTEIN"/>
    <property type="match status" value="1"/>
</dbReference>
<dbReference type="Pfam" id="PF02390">
    <property type="entry name" value="Methyltransf_4"/>
    <property type="match status" value="1"/>
</dbReference>
<evidence type="ECO:0000256" key="7">
    <source>
        <dbReference type="ARBA" id="ARBA00022694"/>
    </source>
</evidence>
<protein>
    <recommendedName>
        <fullName evidence="3">tRNA (guanine(46)-N(7))-methyltransferase</fullName>
        <ecNumber evidence="3">2.1.1.33</ecNumber>
    </recommendedName>
</protein>
<dbReference type="SUPFAM" id="SSF53335">
    <property type="entry name" value="S-adenosyl-L-methionine-dependent methyltransferases"/>
    <property type="match status" value="1"/>
</dbReference>
<keyword evidence="5 8" id="KW-0808">Transferase</keyword>
<evidence type="ECO:0000313" key="9">
    <source>
        <dbReference type="Proteomes" id="UP000219285"/>
    </source>
</evidence>
<dbReference type="OrthoDB" id="9809889at2"/>
<dbReference type="EMBL" id="CP052766">
    <property type="protein sequence ID" value="QJR81431.1"/>
    <property type="molecule type" value="Genomic_DNA"/>
</dbReference>
<dbReference type="CDD" id="cd02440">
    <property type="entry name" value="AdoMet_MTases"/>
    <property type="match status" value="1"/>
</dbReference>
<evidence type="ECO:0000256" key="2">
    <source>
        <dbReference type="ARBA" id="ARBA00003015"/>
    </source>
</evidence>
<dbReference type="KEGG" id="apel:CA267_011905"/>
<dbReference type="GO" id="GO:0043527">
    <property type="term" value="C:tRNA methyltransferase complex"/>
    <property type="evidence" value="ECO:0007669"/>
    <property type="project" value="TreeGrafter"/>
</dbReference>
<dbReference type="PROSITE" id="PS51625">
    <property type="entry name" value="SAM_MT_TRMB"/>
    <property type="match status" value="1"/>
</dbReference>
<dbReference type="AlphaFoldDB" id="A0A6M4ME12"/>
<keyword evidence="7" id="KW-0819">tRNA processing</keyword>
<comment type="catalytic activity">
    <reaction evidence="1">
        <text>guanosine(46) in tRNA + S-adenosyl-L-methionine = N(7)-methylguanosine(46) in tRNA + S-adenosyl-L-homocysteine</text>
        <dbReference type="Rhea" id="RHEA:42708"/>
        <dbReference type="Rhea" id="RHEA-COMP:10188"/>
        <dbReference type="Rhea" id="RHEA-COMP:10189"/>
        <dbReference type="ChEBI" id="CHEBI:57856"/>
        <dbReference type="ChEBI" id="CHEBI:59789"/>
        <dbReference type="ChEBI" id="CHEBI:74269"/>
        <dbReference type="ChEBI" id="CHEBI:74480"/>
        <dbReference type="EC" id="2.1.1.33"/>
    </reaction>
</comment>
<evidence type="ECO:0000256" key="3">
    <source>
        <dbReference type="ARBA" id="ARBA00011977"/>
    </source>
</evidence>
<gene>
    <name evidence="8" type="ORF">CA267_011905</name>
</gene>
<reference evidence="9" key="1">
    <citation type="submission" date="2014-12" db="EMBL/GenBank/DDBJ databases">
        <title>Complete genome sequence of a multi-drug resistant Klebsiella pneumoniae.</title>
        <authorList>
            <person name="Hua X."/>
            <person name="Chen Q."/>
            <person name="Li X."/>
            <person name="Feng Y."/>
            <person name="Ruan Z."/>
            <person name="Yu Y."/>
        </authorList>
    </citation>
    <scope>NUCLEOTIDE SEQUENCE [LARGE SCALE GENOMIC DNA]</scope>
    <source>
        <strain evidence="9">5.12</strain>
    </source>
</reference>
<dbReference type="Gene3D" id="3.40.50.150">
    <property type="entry name" value="Vaccinia Virus protein VP39"/>
    <property type="match status" value="1"/>
</dbReference>
<dbReference type="RefSeq" id="WP_075607177.1">
    <property type="nucleotide sequence ID" value="NZ_CP052766.1"/>
</dbReference>
<dbReference type="EC" id="2.1.1.33" evidence="3"/>
<accession>A0A6M4ME12</accession>